<protein>
    <recommendedName>
        <fullName evidence="1">Helicase HerA central domain-containing protein</fullName>
    </recommendedName>
</protein>
<dbReference type="EMBL" id="PFQN01000009">
    <property type="protein sequence ID" value="PJC77403.1"/>
    <property type="molecule type" value="Genomic_DNA"/>
</dbReference>
<proteinExistence type="predicted"/>
<reference evidence="3" key="1">
    <citation type="submission" date="2017-09" db="EMBL/GenBank/DDBJ databases">
        <title>Depth-based differentiation of microbial function through sediment-hosted aquifers and enrichment of novel symbionts in the deep terrestrial subsurface.</title>
        <authorList>
            <person name="Probst A.J."/>
            <person name="Ladd B."/>
            <person name="Jarett J.K."/>
            <person name="Geller-Mcgrath D.E."/>
            <person name="Sieber C.M.K."/>
            <person name="Emerson J.B."/>
            <person name="Anantharaman K."/>
            <person name="Thomas B.C."/>
            <person name="Malmstrom R."/>
            <person name="Stieglmeier M."/>
            <person name="Klingl A."/>
            <person name="Woyke T."/>
            <person name="Ryan C.M."/>
            <person name="Banfield J.F."/>
        </authorList>
    </citation>
    <scope>NUCLEOTIDE SEQUENCE [LARGE SCALE GENOMIC DNA]</scope>
</reference>
<feature type="non-terminal residue" evidence="2">
    <location>
        <position position="117"/>
    </location>
</feature>
<evidence type="ECO:0000259" key="1">
    <source>
        <dbReference type="Pfam" id="PF01935"/>
    </source>
</evidence>
<gene>
    <name evidence="2" type="ORF">CO010_00535</name>
</gene>
<dbReference type="InterPro" id="IPR027417">
    <property type="entry name" value="P-loop_NTPase"/>
</dbReference>
<organism evidence="2 3">
    <name type="scientific">Candidatus Shapirobacteria bacterium CG_4_8_14_3_um_filter_39_11</name>
    <dbReference type="NCBI Taxonomy" id="1974875"/>
    <lineage>
        <taxon>Bacteria</taxon>
        <taxon>Candidatus Shapironibacteriota</taxon>
    </lineage>
</organism>
<evidence type="ECO:0000313" key="3">
    <source>
        <dbReference type="Proteomes" id="UP000230384"/>
    </source>
</evidence>
<dbReference type="Gene3D" id="3.40.50.300">
    <property type="entry name" value="P-loop containing nucleotide triphosphate hydrolases"/>
    <property type="match status" value="1"/>
</dbReference>
<dbReference type="InterPro" id="IPR002789">
    <property type="entry name" value="HerA_central"/>
</dbReference>
<dbReference type="AlphaFoldDB" id="A0A2M8GI74"/>
<name>A0A2M8GI74_9BACT</name>
<dbReference type="Pfam" id="PF01935">
    <property type="entry name" value="DUF87"/>
    <property type="match status" value="1"/>
</dbReference>
<comment type="caution">
    <text evidence="2">The sequence shown here is derived from an EMBL/GenBank/DDBJ whole genome shotgun (WGS) entry which is preliminary data.</text>
</comment>
<sequence>MGFWSNLFKGEMKDQSKTHLTEPSVQEAILEPKISYEDIPGSLDLGWYWSETKDEFQMAKIAQKDRATHLYIIGATGTGKTKFLEFLIQQDIEKGNGFGVIDPHGDLIEDIKGLLTL</sequence>
<evidence type="ECO:0000313" key="2">
    <source>
        <dbReference type="EMBL" id="PJC77403.1"/>
    </source>
</evidence>
<dbReference type="Proteomes" id="UP000230384">
    <property type="component" value="Unassembled WGS sequence"/>
</dbReference>
<accession>A0A2M8GI74</accession>
<feature type="domain" description="Helicase HerA central" evidence="1">
    <location>
        <begin position="67"/>
        <end position="106"/>
    </location>
</feature>
<dbReference type="SUPFAM" id="SSF52540">
    <property type="entry name" value="P-loop containing nucleoside triphosphate hydrolases"/>
    <property type="match status" value="1"/>
</dbReference>